<reference evidence="2" key="2">
    <citation type="submission" date="2020-07" db="EMBL/GenBank/DDBJ databases">
        <authorList>
            <person name="Vera ALvarez R."/>
            <person name="Arias-Moreno D.M."/>
            <person name="Jimenez-Jacinto V."/>
            <person name="Jimenez-Bremont J.F."/>
            <person name="Swaminathan K."/>
            <person name="Moose S.P."/>
            <person name="Guerrero-Gonzalez M.L."/>
            <person name="Marino-Ramirez L."/>
            <person name="Landsman D."/>
            <person name="Rodriguez-Kessler M."/>
            <person name="Delgado-Sanchez P."/>
        </authorList>
    </citation>
    <scope>NUCLEOTIDE SEQUENCE</scope>
    <source>
        <tissue evidence="2">Cladode</tissue>
    </source>
</reference>
<evidence type="ECO:0000313" key="2">
    <source>
        <dbReference type="EMBL" id="MBA4649435.1"/>
    </source>
</evidence>
<dbReference type="EMBL" id="GISG01160516">
    <property type="protein sequence ID" value="MBA4649435.1"/>
    <property type="molecule type" value="Transcribed_RNA"/>
</dbReference>
<protein>
    <submittedName>
        <fullName evidence="2">Uncharacterized protein</fullName>
    </submittedName>
</protein>
<feature type="region of interest" description="Disordered" evidence="1">
    <location>
        <begin position="1"/>
        <end position="25"/>
    </location>
</feature>
<sequence>MAGVVGVGGSISNHHNQKQKQQAAGPRKIGWILDTFRKFAFDSFGSVSSNSKALKGHVPLHKTMHEELVNKTLLKPCNNEKPIIKSPEEEMQGSIEKMQEEMNIVKHTTVASSGSMKPISAKKPQPEQLKGKLFLMPNKNRTMIRSRL</sequence>
<proteinExistence type="predicted"/>
<accession>A0A7C8ZTF4</accession>
<evidence type="ECO:0000256" key="1">
    <source>
        <dbReference type="SAM" id="MobiDB-lite"/>
    </source>
</evidence>
<reference evidence="2" key="1">
    <citation type="journal article" date="2013" name="J. Plant Res.">
        <title>Effect of fungi and light on seed germination of three Opuntia species from semiarid lands of central Mexico.</title>
        <authorList>
            <person name="Delgado-Sanchez P."/>
            <person name="Jimenez-Bremont J.F."/>
            <person name="Guerrero-Gonzalez Mde L."/>
            <person name="Flores J."/>
        </authorList>
    </citation>
    <scope>NUCLEOTIDE SEQUENCE</scope>
    <source>
        <tissue evidence="2">Cladode</tissue>
    </source>
</reference>
<feature type="compositionally biased region" description="Polar residues" evidence="1">
    <location>
        <begin position="10"/>
        <end position="22"/>
    </location>
</feature>
<organism evidence="2">
    <name type="scientific">Opuntia streptacantha</name>
    <name type="common">Prickly pear cactus</name>
    <name type="synonym">Opuntia cardona</name>
    <dbReference type="NCBI Taxonomy" id="393608"/>
    <lineage>
        <taxon>Eukaryota</taxon>
        <taxon>Viridiplantae</taxon>
        <taxon>Streptophyta</taxon>
        <taxon>Embryophyta</taxon>
        <taxon>Tracheophyta</taxon>
        <taxon>Spermatophyta</taxon>
        <taxon>Magnoliopsida</taxon>
        <taxon>eudicotyledons</taxon>
        <taxon>Gunneridae</taxon>
        <taxon>Pentapetalae</taxon>
        <taxon>Caryophyllales</taxon>
        <taxon>Cactineae</taxon>
        <taxon>Cactaceae</taxon>
        <taxon>Opuntioideae</taxon>
        <taxon>Opuntia</taxon>
    </lineage>
</organism>
<name>A0A7C8ZTF4_OPUST</name>
<dbReference type="AlphaFoldDB" id="A0A7C8ZTF4"/>